<feature type="region of interest" description="Disordered" evidence="1">
    <location>
        <begin position="20"/>
        <end position="70"/>
    </location>
</feature>
<evidence type="ECO:0000256" key="1">
    <source>
        <dbReference type="SAM" id="MobiDB-lite"/>
    </source>
</evidence>
<evidence type="ECO:0000256" key="2">
    <source>
        <dbReference type="SAM" id="SignalP"/>
    </source>
</evidence>
<feature type="signal peptide" evidence="2">
    <location>
        <begin position="1"/>
        <end position="19"/>
    </location>
</feature>
<feature type="chain" id="PRO_5018186506" description="Lipoprotein" evidence="2">
    <location>
        <begin position="20"/>
        <end position="70"/>
    </location>
</feature>
<dbReference type="PROSITE" id="PS51257">
    <property type="entry name" value="PROKAR_LIPOPROTEIN"/>
    <property type="match status" value="1"/>
</dbReference>
<accession>A0A3P4B5I7</accession>
<proteinExistence type="predicted"/>
<dbReference type="Proteomes" id="UP000277294">
    <property type="component" value="Unassembled WGS sequence"/>
</dbReference>
<gene>
    <name evidence="3" type="ORF">PIGHUM_03649</name>
</gene>
<evidence type="ECO:0000313" key="4">
    <source>
        <dbReference type="Proteomes" id="UP000277294"/>
    </source>
</evidence>
<sequence length="70" mass="7509">MTRCWIVSALLMAAIAGCGKEEPPAAPPADTPALPSAADEAKAKQEADQRRKQFYGDGKSRYTPQDVQGF</sequence>
<dbReference type="RefSeq" id="WP_124081159.1">
    <property type="nucleotide sequence ID" value="NZ_UWPJ01000027.1"/>
</dbReference>
<protein>
    <recommendedName>
        <fullName evidence="5">Lipoprotein</fullName>
    </recommendedName>
</protein>
<keyword evidence="4" id="KW-1185">Reference proteome</keyword>
<dbReference type="EMBL" id="UWPJ01000027">
    <property type="protein sequence ID" value="VCU71564.1"/>
    <property type="molecule type" value="Genomic_DNA"/>
</dbReference>
<feature type="compositionally biased region" description="Basic and acidic residues" evidence="1">
    <location>
        <begin position="39"/>
        <end position="51"/>
    </location>
</feature>
<keyword evidence="2" id="KW-0732">Signal</keyword>
<organism evidence="3 4">
    <name type="scientific">Pigmentiphaga humi</name>
    <dbReference type="NCBI Taxonomy" id="2478468"/>
    <lineage>
        <taxon>Bacteria</taxon>
        <taxon>Pseudomonadati</taxon>
        <taxon>Pseudomonadota</taxon>
        <taxon>Betaproteobacteria</taxon>
        <taxon>Burkholderiales</taxon>
        <taxon>Alcaligenaceae</taxon>
        <taxon>Pigmentiphaga</taxon>
    </lineage>
</organism>
<reference evidence="3 4" key="1">
    <citation type="submission" date="2018-10" db="EMBL/GenBank/DDBJ databases">
        <authorList>
            <person name="Criscuolo A."/>
        </authorList>
    </citation>
    <scope>NUCLEOTIDE SEQUENCE [LARGE SCALE GENOMIC DNA]</scope>
    <source>
        <strain evidence="3">DnA1</strain>
    </source>
</reference>
<evidence type="ECO:0008006" key="5">
    <source>
        <dbReference type="Google" id="ProtNLM"/>
    </source>
</evidence>
<dbReference type="AlphaFoldDB" id="A0A3P4B5I7"/>
<name>A0A3P4B5I7_9BURK</name>
<evidence type="ECO:0000313" key="3">
    <source>
        <dbReference type="EMBL" id="VCU71564.1"/>
    </source>
</evidence>